<dbReference type="GO" id="GO:0006352">
    <property type="term" value="P:DNA-templated transcription initiation"/>
    <property type="evidence" value="ECO:0007669"/>
    <property type="project" value="InterPro"/>
</dbReference>
<evidence type="ECO:0000256" key="3">
    <source>
        <dbReference type="ARBA" id="ARBA00023163"/>
    </source>
</evidence>
<dbReference type="AlphaFoldDB" id="A0A1J1A8Z6"/>
<keyword evidence="7" id="KW-1185">Reference proteome</keyword>
<dbReference type="GO" id="GO:0003700">
    <property type="term" value="F:DNA-binding transcription factor activity"/>
    <property type="evidence" value="ECO:0007669"/>
    <property type="project" value="InterPro"/>
</dbReference>
<dbReference type="PIRSF" id="PIRSF004932">
    <property type="entry name" value="DNA_bind_Tfx"/>
    <property type="match status" value="1"/>
</dbReference>
<evidence type="ECO:0000259" key="4">
    <source>
        <dbReference type="Pfam" id="PF04545"/>
    </source>
</evidence>
<feature type="domain" description="RNA polymerase sigma-70 region 4" evidence="4">
    <location>
        <begin position="22"/>
        <end position="65"/>
    </location>
</feature>
<dbReference type="InterPro" id="IPR029291">
    <property type="entry name" value="Tfx_C"/>
</dbReference>
<dbReference type="InterPro" id="IPR007630">
    <property type="entry name" value="RNA_pol_sigma70_r4"/>
</dbReference>
<dbReference type="GeneID" id="30416643"/>
<dbReference type="Pfam" id="PF04545">
    <property type="entry name" value="Sigma70_r4"/>
    <property type="match status" value="1"/>
</dbReference>
<dbReference type="KEGG" id="hhsr:HSR6_0116"/>
<keyword evidence="1" id="KW-0805">Transcription regulation</keyword>
<dbReference type="Proteomes" id="UP000186165">
    <property type="component" value="Chromosome"/>
</dbReference>
<dbReference type="NCBIfam" id="NF003054">
    <property type="entry name" value="PRK03975.1-1"/>
    <property type="match status" value="1"/>
</dbReference>
<name>A0A1J1A8Z6_9EURY</name>
<feature type="domain" description="DNA binding protein Tfx C-terminal" evidence="5">
    <location>
        <begin position="68"/>
        <end position="150"/>
    </location>
</feature>
<dbReference type="RefSeq" id="WP_071932520.1">
    <property type="nucleotide sequence ID" value="NZ_CP016804.1"/>
</dbReference>
<dbReference type="SUPFAM" id="SSF89915">
    <property type="entry name" value="DNA-binding protein Tfx"/>
    <property type="match status" value="1"/>
</dbReference>
<evidence type="ECO:0000259" key="5">
    <source>
        <dbReference type="Pfam" id="PF14601"/>
    </source>
</evidence>
<proteinExistence type="predicted"/>
<dbReference type="Gene3D" id="3.30.1190.10">
    <property type="entry name" value="DNA-binding protein Tfx superfamily, archaea"/>
    <property type="match status" value="1"/>
</dbReference>
<reference evidence="7" key="1">
    <citation type="submission" date="2016-08" db="EMBL/GenBank/DDBJ databases">
        <title>Discovery of first anaerobic lithoheterotrophic haloarchae widely represented in hypersaline habitats.</title>
        <authorList>
            <person name="Sorokin D.Y."/>
            <person name="Kublanov I.V."/>
            <person name="Roman P."/>
            <person name="Sinninghe Damste J.S."/>
            <person name="Golyshin P.N."/>
            <person name="Rojo D."/>
            <person name="Ciordia S."/>
            <person name="Mena Md.C."/>
            <person name="Ferrer M."/>
            <person name="Smedile F."/>
            <person name="Messina E."/>
            <person name="La Cono V."/>
            <person name="Yakimov M.M."/>
        </authorList>
    </citation>
    <scope>NUCLEOTIDE SEQUENCE [LARGE SCALE GENOMIC DNA]</scope>
    <source>
        <strain evidence="7">HSR6</strain>
    </source>
</reference>
<dbReference type="InterPro" id="IPR018384">
    <property type="entry name" value="Tfx_DNA-bd_euryarc"/>
</dbReference>
<keyword evidence="3" id="KW-0804">Transcription</keyword>
<dbReference type="Pfam" id="PF14601">
    <property type="entry name" value="TFX_C"/>
    <property type="match status" value="1"/>
</dbReference>
<dbReference type="GO" id="GO:0003677">
    <property type="term" value="F:DNA binding"/>
    <property type="evidence" value="ECO:0007669"/>
    <property type="project" value="UniProtKB-KW"/>
</dbReference>
<protein>
    <submittedName>
        <fullName evidence="6">DNA binding protein, Tfx family</fullName>
    </submittedName>
</protein>
<evidence type="ECO:0000313" key="7">
    <source>
        <dbReference type="Proteomes" id="UP000186165"/>
    </source>
</evidence>
<dbReference type="EMBL" id="CP016804">
    <property type="protein sequence ID" value="APE94590.1"/>
    <property type="molecule type" value="Genomic_DNA"/>
</dbReference>
<dbReference type="InterPro" id="IPR036657">
    <property type="entry name" value="Tfx_DNA-bd_sf_arc"/>
</dbReference>
<evidence type="ECO:0000313" key="6">
    <source>
        <dbReference type="EMBL" id="APE94590.1"/>
    </source>
</evidence>
<evidence type="ECO:0000256" key="1">
    <source>
        <dbReference type="ARBA" id="ARBA00023015"/>
    </source>
</evidence>
<dbReference type="NCBIfam" id="TIGR00721">
    <property type="entry name" value="tfx"/>
    <property type="match status" value="1"/>
</dbReference>
<evidence type="ECO:0000256" key="2">
    <source>
        <dbReference type="ARBA" id="ARBA00023125"/>
    </source>
</evidence>
<dbReference type="InterPro" id="IPR004645">
    <property type="entry name" value="Tfx_DNA-bd_arc"/>
</dbReference>
<sequence>MTEVPDVTAILARAGFDPSESVLTRRQAEVLALRERGLPQAAIADELGTSRANVSKVETSARDNIEKARETVAFAETLQAPVRIDVDPGTDLYEVPDLVYDGCDDAGVKVPYSAPEVMKLVSEAAGDAIAGREVKQHILVGVTSDGTMRVRVQPED</sequence>
<dbReference type="OrthoDB" id="17771at2157"/>
<keyword evidence="2" id="KW-0238">DNA-binding</keyword>
<organism evidence="6 7">
    <name type="scientific">Halodesulfurarchaeum formicicum</name>
    <dbReference type="NCBI Taxonomy" id="1873524"/>
    <lineage>
        <taxon>Archaea</taxon>
        <taxon>Methanobacteriati</taxon>
        <taxon>Methanobacteriota</taxon>
        <taxon>Stenosarchaea group</taxon>
        <taxon>Halobacteria</taxon>
        <taxon>Halobacteriales</taxon>
        <taxon>Halobacteriaceae</taxon>
        <taxon>Halodesulfurarchaeum</taxon>
    </lineage>
</organism>
<gene>
    <name evidence="6" type="ORF">HSR6_0116</name>
</gene>
<accession>A0A1J1A8Z6</accession>